<accession>A0A0K2U8Y6</accession>
<reference evidence="1" key="1">
    <citation type="submission" date="2014-05" db="EMBL/GenBank/DDBJ databases">
        <authorList>
            <person name="Chronopoulou M."/>
        </authorList>
    </citation>
    <scope>NUCLEOTIDE SEQUENCE</scope>
    <source>
        <tissue evidence="1">Whole organism</tissue>
    </source>
</reference>
<sequence length="17" mass="1916">MSFGNQSLRRTNFASLS</sequence>
<dbReference type="EMBL" id="HACA01017164">
    <property type="protein sequence ID" value="CDW34525.1"/>
    <property type="molecule type" value="Transcribed_RNA"/>
</dbReference>
<organism evidence="1">
    <name type="scientific">Lepeophtheirus salmonis</name>
    <name type="common">Salmon louse</name>
    <name type="synonym">Caligus salmonis</name>
    <dbReference type="NCBI Taxonomy" id="72036"/>
    <lineage>
        <taxon>Eukaryota</taxon>
        <taxon>Metazoa</taxon>
        <taxon>Ecdysozoa</taxon>
        <taxon>Arthropoda</taxon>
        <taxon>Crustacea</taxon>
        <taxon>Multicrustacea</taxon>
        <taxon>Hexanauplia</taxon>
        <taxon>Copepoda</taxon>
        <taxon>Siphonostomatoida</taxon>
        <taxon>Caligidae</taxon>
        <taxon>Lepeophtheirus</taxon>
    </lineage>
</organism>
<evidence type="ECO:0000313" key="1">
    <source>
        <dbReference type="EMBL" id="CDW34525.1"/>
    </source>
</evidence>
<dbReference type="AlphaFoldDB" id="A0A0K2U8Y6"/>
<proteinExistence type="predicted"/>
<protein>
    <submittedName>
        <fullName evidence="1">Uncharacterized protein</fullName>
    </submittedName>
</protein>
<name>A0A0K2U8Y6_LEPSM</name>